<dbReference type="InterPro" id="IPR011527">
    <property type="entry name" value="ABC1_TM_dom"/>
</dbReference>
<keyword evidence="4" id="KW-0547">Nucleotide-binding</keyword>
<dbReference type="Proteomes" id="UP000250088">
    <property type="component" value="Chromosome"/>
</dbReference>
<evidence type="ECO:0000256" key="2">
    <source>
        <dbReference type="ARBA" id="ARBA00022448"/>
    </source>
</evidence>
<protein>
    <recommendedName>
        <fullName evidence="13">Multidrug ABC transporter ATP-binding protein</fullName>
    </recommendedName>
</protein>
<dbReference type="OrthoDB" id="121502at2157"/>
<evidence type="ECO:0008006" key="13">
    <source>
        <dbReference type="Google" id="ProtNLM"/>
    </source>
</evidence>
<dbReference type="Gene3D" id="1.20.1560.10">
    <property type="entry name" value="ABC transporter type 1, transmembrane domain"/>
    <property type="match status" value="1"/>
</dbReference>
<dbReference type="PROSITE" id="PS50929">
    <property type="entry name" value="ABC_TM1F"/>
    <property type="match status" value="1"/>
</dbReference>
<dbReference type="Pfam" id="PF00664">
    <property type="entry name" value="ABC_membrane"/>
    <property type="match status" value="1"/>
</dbReference>
<evidence type="ECO:0000256" key="6">
    <source>
        <dbReference type="ARBA" id="ARBA00022989"/>
    </source>
</evidence>
<dbReference type="Gene3D" id="3.40.50.300">
    <property type="entry name" value="P-loop containing nucleotide triphosphate hydrolases"/>
    <property type="match status" value="1"/>
</dbReference>
<sequence>MGEVDASGSDGTNSTTLFESEQDDIGWPIPRLFLEFGPKYKILVLGALLTSVLGPFVNLIPPYILQTAIDAVLLGDEPFSLPGVSPDRLPEDQLQQLYLVSAIIIAASVAGAVLSWAGGWTWGLFSQEVQHSIRTETYEKVQTLGMGFFDSEETGQIMSVLNNDVNRLNQFLKDFLRDSLHITTTLLGITILLFMLHWEFALITFVFFPIMTLLTRYFVKRIRPKHEAVRKQVGSLNACIENNISGIRVIKSYTSESNEADRIRDSSERLYDKRWNVITTRIKFFPAVSAVNWIGFGAIIIIGGIWIINGPPLFFSEPLTVGTLVAFLVYNERLMEPILVGGKLVDRYFKSRASVVRIFALQDYETEITETDDSVDIEPMTGDVQFVDVTFSYDEKPVLKNVDLEINPGEFVGIVGSTGSGKTTLTKLLLRFYEPDSGMILIDGYELDRVSLESLRRSIGVVHQDPYLFSGTVRDNISYGSPEVTEAEIVQAAKRANAHDFISDLPDGYDTAVGQRGVKLSGGQRQRISIARAIIGDPDILVLDEATSHVDNRTESLIQNSLSDIVADRTTFAIAHRLSTVRHADTILVLDDGRIVERGTHDELLRQDEFYSDLWEMHIGEGNQTSIERAGYTKP</sequence>
<dbReference type="GO" id="GO:0016887">
    <property type="term" value="F:ATP hydrolysis activity"/>
    <property type="evidence" value="ECO:0007669"/>
    <property type="project" value="InterPro"/>
</dbReference>
<dbReference type="SUPFAM" id="SSF90123">
    <property type="entry name" value="ABC transporter transmembrane region"/>
    <property type="match status" value="1"/>
</dbReference>
<feature type="transmembrane region" description="Helical" evidence="8">
    <location>
        <begin position="284"/>
        <end position="307"/>
    </location>
</feature>
<dbReference type="RefSeq" id="WP_086889215.1">
    <property type="nucleotide sequence ID" value="NZ_CP019893.1"/>
</dbReference>
<reference evidence="12" key="1">
    <citation type="submission" date="2017-02" db="EMBL/GenBank/DDBJ databases">
        <title>Natronthermophilus aegyptiacus gen. nov.,sp. nov., an aerobic, extremely halophilic alkalithermophilic archaeon isolated from the athalassohaline Wadi An Natrun, Egypt.</title>
        <authorList>
            <person name="Zhao B."/>
        </authorList>
    </citation>
    <scope>NUCLEOTIDE SEQUENCE [LARGE SCALE GENOMIC DNA]</scope>
    <source>
        <strain evidence="12">JW/NM-HA 15</strain>
    </source>
</reference>
<evidence type="ECO:0000256" key="1">
    <source>
        <dbReference type="ARBA" id="ARBA00004141"/>
    </source>
</evidence>
<feature type="transmembrane region" description="Helical" evidence="8">
    <location>
        <begin position="97"/>
        <end position="125"/>
    </location>
</feature>
<evidence type="ECO:0000256" key="5">
    <source>
        <dbReference type="ARBA" id="ARBA00022840"/>
    </source>
</evidence>
<dbReference type="PROSITE" id="PS50893">
    <property type="entry name" value="ABC_TRANSPORTER_2"/>
    <property type="match status" value="1"/>
</dbReference>
<organism evidence="11 12">
    <name type="scientific">Natrarchaeobaculum aegyptiacum</name>
    <dbReference type="NCBI Taxonomy" id="745377"/>
    <lineage>
        <taxon>Archaea</taxon>
        <taxon>Methanobacteriati</taxon>
        <taxon>Methanobacteriota</taxon>
        <taxon>Stenosarchaea group</taxon>
        <taxon>Halobacteria</taxon>
        <taxon>Halobacteriales</taxon>
        <taxon>Natrialbaceae</taxon>
        <taxon>Natrarchaeobaculum</taxon>
    </lineage>
</organism>
<dbReference type="SMART" id="SM00382">
    <property type="entry name" value="AAA"/>
    <property type="match status" value="1"/>
</dbReference>
<comment type="subcellular location">
    <subcellularLocation>
        <location evidence="1">Membrane</location>
        <topology evidence="1">Multi-pass membrane protein</topology>
    </subcellularLocation>
</comment>
<dbReference type="InterPro" id="IPR003593">
    <property type="entry name" value="AAA+_ATPase"/>
</dbReference>
<dbReference type="PANTHER" id="PTHR43394">
    <property type="entry name" value="ATP-DEPENDENT PERMEASE MDL1, MITOCHONDRIAL"/>
    <property type="match status" value="1"/>
</dbReference>
<dbReference type="FunFam" id="3.40.50.300:FF:000287">
    <property type="entry name" value="Multidrug ABC transporter ATP-binding protein"/>
    <property type="match status" value="1"/>
</dbReference>
<gene>
    <name evidence="11" type="ORF">B1756_14705</name>
</gene>
<dbReference type="SUPFAM" id="SSF52540">
    <property type="entry name" value="P-loop containing nucleoside triphosphate hydrolases"/>
    <property type="match status" value="1"/>
</dbReference>
<dbReference type="InterPro" id="IPR027417">
    <property type="entry name" value="P-loop_NTPase"/>
</dbReference>
<evidence type="ECO:0000313" key="12">
    <source>
        <dbReference type="Proteomes" id="UP000250088"/>
    </source>
</evidence>
<evidence type="ECO:0000256" key="8">
    <source>
        <dbReference type="SAM" id="Phobius"/>
    </source>
</evidence>
<evidence type="ECO:0000256" key="4">
    <source>
        <dbReference type="ARBA" id="ARBA00022741"/>
    </source>
</evidence>
<dbReference type="Pfam" id="PF00005">
    <property type="entry name" value="ABC_tran"/>
    <property type="match status" value="1"/>
</dbReference>
<evidence type="ECO:0000256" key="7">
    <source>
        <dbReference type="ARBA" id="ARBA00023136"/>
    </source>
</evidence>
<dbReference type="InterPro" id="IPR036640">
    <property type="entry name" value="ABC1_TM_sf"/>
</dbReference>
<name>A0A2Z2HUJ9_9EURY</name>
<accession>A0A2Z2HUJ9</accession>
<evidence type="ECO:0000259" key="10">
    <source>
        <dbReference type="PROSITE" id="PS50929"/>
    </source>
</evidence>
<dbReference type="CDD" id="cd18565">
    <property type="entry name" value="ABC_6TM_exporter_like"/>
    <property type="match status" value="1"/>
</dbReference>
<dbReference type="GO" id="GO:0005524">
    <property type="term" value="F:ATP binding"/>
    <property type="evidence" value="ECO:0007669"/>
    <property type="project" value="UniProtKB-KW"/>
</dbReference>
<dbReference type="AlphaFoldDB" id="A0A2Z2HUJ9"/>
<dbReference type="InterPro" id="IPR039421">
    <property type="entry name" value="Type_1_exporter"/>
</dbReference>
<keyword evidence="3 8" id="KW-0812">Transmembrane</keyword>
<feature type="domain" description="ABC transporter" evidence="9">
    <location>
        <begin position="384"/>
        <end position="617"/>
    </location>
</feature>
<dbReference type="InterPro" id="IPR017871">
    <property type="entry name" value="ABC_transporter-like_CS"/>
</dbReference>
<keyword evidence="12" id="KW-1185">Reference proteome</keyword>
<keyword evidence="2" id="KW-0813">Transport</keyword>
<dbReference type="InterPro" id="IPR003439">
    <property type="entry name" value="ABC_transporter-like_ATP-bd"/>
</dbReference>
<keyword evidence="6 8" id="KW-1133">Transmembrane helix</keyword>
<feature type="transmembrane region" description="Helical" evidence="8">
    <location>
        <begin position="42"/>
        <end position="64"/>
    </location>
</feature>
<keyword evidence="5" id="KW-0067">ATP-binding</keyword>
<keyword evidence="7 8" id="KW-0472">Membrane</keyword>
<dbReference type="PROSITE" id="PS00211">
    <property type="entry name" value="ABC_TRANSPORTER_1"/>
    <property type="match status" value="1"/>
</dbReference>
<evidence type="ECO:0000313" key="11">
    <source>
        <dbReference type="EMBL" id="ARS90850.1"/>
    </source>
</evidence>
<evidence type="ECO:0000259" key="9">
    <source>
        <dbReference type="PROSITE" id="PS50893"/>
    </source>
</evidence>
<dbReference type="EMBL" id="CP019893">
    <property type="protein sequence ID" value="ARS90850.1"/>
    <property type="molecule type" value="Genomic_DNA"/>
</dbReference>
<dbReference type="GO" id="GO:0015421">
    <property type="term" value="F:ABC-type oligopeptide transporter activity"/>
    <property type="evidence" value="ECO:0007669"/>
    <property type="project" value="TreeGrafter"/>
</dbReference>
<evidence type="ECO:0000256" key="3">
    <source>
        <dbReference type="ARBA" id="ARBA00022692"/>
    </source>
</evidence>
<dbReference type="GO" id="GO:0016020">
    <property type="term" value="C:membrane"/>
    <property type="evidence" value="ECO:0007669"/>
    <property type="project" value="UniProtKB-SubCell"/>
</dbReference>
<dbReference type="KEGG" id="naj:B1756_14705"/>
<dbReference type="GeneID" id="32895348"/>
<proteinExistence type="predicted"/>
<feature type="domain" description="ABC transmembrane type-1" evidence="10">
    <location>
        <begin position="45"/>
        <end position="338"/>
    </location>
</feature>
<dbReference type="PANTHER" id="PTHR43394:SF1">
    <property type="entry name" value="ATP-BINDING CASSETTE SUB-FAMILY B MEMBER 10, MITOCHONDRIAL"/>
    <property type="match status" value="1"/>
</dbReference>